<feature type="compositionally biased region" description="Basic and acidic residues" evidence="1">
    <location>
        <begin position="207"/>
        <end position="228"/>
    </location>
</feature>
<evidence type="ECO:0000313" key="3">
    <source>
        <dbReference type="EMBL" id="KOA89665.1"/>
    </source>
</evidence>
<feature type="compositionally biased region" description="Basic and acidic residues" evidence="1">
    <location>
        <begin position="247"/>
        <end position="282"/>
    </location>
</feature>
<feature type="transmembrane region" description="Helical" evidence="2">
    <location>
        <begin position="171"/>
        <end position="190"/>
    </location>
</feature>
<evidence type="ECO:0000313" key="4">
    <source>
        <dbReference type="Proteomes" id="UP000037540"/>
    </source>
</evidence>
<protein>
    <submittedName>
        <fullName evidence="3">Membrane protein</fullName>
    </submittedName>
</protein>
<keyword evidence="2" id="KW-1133">Transmembrane helix</keyword>
<evidence type="ECO:0000256" key="1">
    <source>
        <dbReference type="SAM" id="MobiDB-lite"/>
    </source>
</evidence>
<name>A0A9Q1UZG2_CLOBO</name>
<dbReference type="EMBL" id="LGVR01000010">
    <property type="protein sequence ID" value="KOA89665.1"/>
    <property type="molecule type" value="Genomic_DNA"/>
</dbReference>
<sequence length="331" mass="36719">MMNVIKTAIITIVISIISGLLLEYFKNVAPRILCSIGKGIAMEINNKKVYAYSINVSNLSKKIIHDLTLNIQSPQSNLKIADAKITKGLKFDSLIKDDNVVIDIPFLSKGDKFSVTVYVENKHGLRNKPIIVMRSPENFKQVDSTEKTEKLSLLNTNKNHENKKPSKNKRVMISIATIILFVSVGILLKFCFEGLTTNTKSPSVKPEVNEKSNDETRVLENEKNKNIDIKTPTRRKNRNNDINTNTLKEETIKNTDAHTSKGEIIKNKDTKAPTGKKEENTDIKPTSGETTGNKDEGSKNTDAKKSKPKEGTTENTNEKTSTDGTTGNGGN</sequence>
<keyword evidence="2" id="KW-0812">Transmembrane</keyword>
<accession>A0A9Q1UZG2</accession>
<reference evidence="3 4" key="1">
    <citation type="submission" date="2015-07" db="EMBL/GenBank/DDBJ databases">
        <title>Draft genome sequences of 17 French Clostridium botulinum group III.</title>
        <authorList>
            <person name="Woudstra C."/>
            <person name="Le Marechal C."/>
            <person name="Souillard R."/>
            <person name="Bayon-Auboyer M.-H."/>
            <person name="Dessouter D."/>
            <person name="Fach P."/>
        </authorList>
    </citation>
    <scope>NUCLEOTIDE SEQUENCE [LARGE SCALE GENOMIC DNA]</scope>
    <source>
        <strain evidence="3 4">12LNRI-CD</strain>
    </source>
</reference>
<dbReference type="OrthoDB" id="1903285at2"/>
<comment type="caution">
    <text evidence="3">The sequence shown here is derived from an EMBL/GenBank/DDBJ whole genome shotgun (WGS) entry which is preliminary data.</text>
</comment>
<dbReference type="Proteomes" id="UP000037540">
    <property type="component" value="Unassembled WGS sequence"/>
</dbReference>
<evidence type="ECO:0000256" key="2">
    <source>
        <dbReference type="SAM" id="Phobius"/>
    </source>
</evidence>
<proteinExistence type="predicted"/>
<organism evidence="3 4">
    <name type="scientific">Clostridium botulinum</name>
    <dbReference type="NCBI Taxonomy" id="1491"/>
    <lineage>
        <taxon>Bacteria</taxon>
        <taxon>Bacillati</taxon>
        <taxon>Bacillota</taxon>
        <taxon>Clostridia</taxon>
        <taxon>Eubacteriales</taxon>
        <taxon>Clostridiaceae</taxon>
        <taxon>Clostridium</taxon>
    </lineage>
</organism>
<dbReference type="RefSeq" id="WP_013724798.1">
    <property type="nucleotide sequence ID" value="NZ_LGVO01000005.1"/>
</dbReference>
<dbReference type="AlphaFoldDB" id="A0A9Q1UZG2"/>
<gene>
    <name evidence="3" type="ORF">ADU74_03390</name>
</gene>
<feature type="transmembrane region" description="Helical" evidence="2">
    <location>
        <begin position="6"/>
        <end position="25"/>
    </location>
</feature>
<feature type="compositionally biased region" description="Basic and acidic residues" evidence="1">
    <location>
        <begin position="292"/>
        <end position="321"/>
    </location>
</feature>
<feature type="region of interest" description="Disordered" evidence="1">
    <location>
        <begin position="199"/>
        <end position="331"/>
    </location>
</feature>
<keyword evidence="2" id="KW-0472">Membrane</keyword>